<gene>
    <name evidence="1" type="ORF">MNBD_GAMMA19-1344</name>
</gene>
<dbReference type="EMBL" id="UOFV01000489">
    <property type="protein sequence ID" value="VAX04687.1"/>
    <property type="molecule type" value="Genomic_DNA"/>
</dbReference>
<reference evidence="1" key="1">
    <citation type="submission" date="2018-06" db="EMBL/GenBank/DDBJ databases">
        <authorList>
            <person name="Zhirakovskaya E."/>
        </authorList>
    </citation>
    <scope>NUCLEOTIDE SEQUENCE</scope>
</reference>
<accession>A0A3B1BII8</accession>
<organism evidence="1">
    <name type="scientific">hydrothermal vent metagenome</name>
    <dbReference type="NCBI Taxonomy" id="652676"/>
    <lineage>
        <taxon>unclassified sequences</taxon>
        <taxon>metagenomes</taxon>
        <taxon>ecological metagenomes</taxon>
    </lineage>
</organism>
<name>A0A3B1BII8_9ZZZZ</name>
<sequence>MRKFLISILVLMSLCSGSAFAWDKHPASMSNHGVAVAMDMAADHDHSDDFSQNGSYPDDHCSHGAAHLVGIFYDASLKALNIDHSYRAVAVVSFPSLYISPLLRPPII</sequence>
<protein>
    <submittedName>
        <fullName evidence="1">Uncharacterized protein</fullName>
    </submittedName>
</protein>
<proteinExistence type="predicted"/>
<dbReference type="AlphaFoldDB" id="A0A3B1BII8"/>
<evidence type="ECO:0000313" key="1">
    <source>
        <dbReference type="EMBL" id="VAX04687.1"/>
    </source>
</evidence>